<dbReference type="AlphaFoldDB" id="A0AAV8VC16"/>
<evidence type="ECO:0000256" key="3">
    <source>
        <dbReference type="SAM" id="Phobius"/>
    </source>
</evidence>
<keyword evidence="3" id="KW-0812">Transmembrane</keyword>
<dbReference type="InterPro" id="IPR027806">
    <property type="entry name" value="HARBI1_dom"/>
</dbReference>
<comment type="caution">
    <text evidence="5">The sequence shown here is derived from an EMBL/GenBank/DDBJ whole genome shotgun (WGS) entry which is preliminary data.</text>
</comment>
<accession>A0AAV8VC16</accession>
<gene>
    <name evidence="5" type="ORF">NQ315_008842</name>
</gene>
<keyword evidence="3" id="KW-1133">Transmembrane helix</keyword>
<dbReference type="GO" id="GO:0046872">
    <property type="term" value="F:metal ion binding"/>
    <property type="evidence" value="ECO:0007669"/>
    <property type="project" value="UniProtKB-KW"/>
</dbReference>
<protein>
    <recommendedName>
        <fullName evidence="4">DDE Tnp4 domain-containing protein</fullName>
    </recommendedName>
</protein>
<dbReference type="EMBL" id="JANEYG010000163">
    <property type="protein sequence ID" value="KAJ8911789.1"/>
    <property type="molecule type" value="Genomic_DNA"/>
</dbReference>
<dbReference type="Proteomes" id="UP001159042">
    <property type="component" value="Unassembled WGS sequence"/>
</dbReference>
<feature type="domain" description="DDE Tnp4" evidence="4">
    <location>
        <begin position="2"/>
        <end position="96"/>
    </location>
</feature>
<evidence type="ECO:0000256" key="1">
    <source>
        <dbReference type="ARBA" id="ARBA00001968"/>
    </source>
</evidence>
<evidence type="ECO:0000259" key="4">
    <source>
        <dbReference type="Pfam" id="PF13359"/>
    </source>
</evidence>
<keyword evidence="2" id="KW-0479">Metal-binding</keyword>
<evidence type="ECO:0000256" key="2">
    <source>
        <dbReference type="ARBA" id="ARBA00022723"/>
    </source>
</evidence>
<organism evidence="5 6">
    <name type="scientific">Exocentrus adspersus</name>
    <dbReference type="NCBI Taxonomy" id="1586481"/>
    <lineage>
        <taxon>Eukaryota</taxon>
        <taxon>Metazoa</taxon>
        <taxon>Ecdysozoa</taxon>
        <taxon>Arthropoda</taxon>
        <taxon>Hexapoda</taxon>
        <taxon>Insecta</taxon>
        <taxon>Pterygota</taxon>
        <taxon>Neoptera</taxon>
        <taxon>Endopterygota</taxon>
        <taxon>Coleoptera</taxon>
        <taxon>Polyphaga</taxon>
        <taxon>Cucujiformia</taxon>
        <taxon>Chrysomeloidea</taxon>
        <taxon>Cerambycidae</taxon>
        <taxon>Lamiinae</taxon>
        <taxon>Acanthocinini</taxon>
        <taxon>Exocentrus</taxon>
    </lineage>
</organism>
<name>A0AAV8VC16_9CUCU</name>
<evidence type="ECO:0000313" key="5">
    <source>
        <dbReference type="EMBL" id="KAJ8911789.1"/>
    </source>
</evidence>
<reference evidence="5 6" key="1">
    <citation type="journal article" date="2023" name="Insect Mol. Biol.">
        <title>Genome sequencing provides insights into the evolution of gene families encoding plant cell wall-degrading enzymes in longhorned beetles.</title>
        <authorList>
            <person name="Shin N.R."/>
            <person name="Okamura Y."/>
            <person name="Kirsch R."/>
            <person name="Pauchet Y."/>
        </authorList>
    </citation>
    <scope>NUCLEOTIDE SEQUENCE [LARGE SCALE GENOMIC DNA]</scope>
    <source>
        <strain evidence="5">EAD_L_NR</strain>
    </source>
</reference>
<evidence type="ECO:0000313" key="6">
    <source>
        <dbReference type="Proteomes" id="UP001159042"/>
    </source>
</evidence>
<comment type="cofactor">
    <cofactor evidence="1">
        <name>a divalent metal cation</name>
        <dbReference type="ChEBI" id="CHEBI:60240"/>
    </cofactor>
</comment>
<dbReference type="Pfam" id="PF13359">
    <property type="entry name" value="DDE_Tnp_4"/>
    <property type="match status" value="1"/>
</dbReference>
<feature type="transmembrane region" description="Helical" evidence="3">
    <location>
        <begin position="102"/>
        <end position="120"/>
    </location>
</feature>
<keyword evidence="6" id="KW-1185">Reference proteome</keyword>
<proteinExistence type="predicted"/>
<keyword evidence="3" id="KW-0472">Membrane</keyword>
<sequence length="143" mass="16494">MATCDAFYRFLFVDVGGLGSQHDSTSFREENFGHALLNNLLPVLLPKALPGGENGFPHFVVADQAFPLHKHIMRPYPGQNLTREKRIFNYRLSRARRRRRKIYIWLPGVIVPLAMLIKWIKVAFTTLGNDGILLMRLYNLLDE</sequence>